<dbReference type="PANTHER" id="PTHR23070">
    <property type="entry name" value="BCS1 AAA-TYPE ATPASE"/>
    <property type="match status" value="1"/>
</dbReference>
<name>A0A9W8JZG7_9AGAR</name>
<dbReference type="AlphaFoldDB" id="A0A9W8JZG7"/>
<evidence type="ECO:0000256" key="9">
    <source>
        <dbReference type="ARBA" id="ARBA00023128"/>
    </source>
</evidence>
<dbReference type="SMART" id="SM01024">
    <property type="entry name" value="BCS1_N"/>
    <property type="match status" value="1"/>
</dbReference>
<dbReference type="PROSITE" id="PS00674">
    <property type="entry name" value="AAA"/>
    <property type="match status" value="1"/>
</dbReference>
<comment type="subcellular location">
    <subcellularLocation>
        <location evidence="1">Mitochondrion inner membrane</location>
        <topology evidence="1">Single-pass membrane protein</topology>
    </subcellularLocation>
</comment>
<dbReference type="OrthoDB" id="10251412at2759"/>
<dbReference type="Gene3D" id="3.40.50.300">
    <property type="entry name" value="P-loop containing nucleotide triphosphate hydrolases"/>
    <property type="match status" value="1"/>
</dbReference>
<evidence type="ECO:0000313" key="16">
    <source>
        <dbReference type="Proteomes" id="UP001148786"/>
    </source>
</evidence>
<feature type="domain" description="AAA+ ATPase" evidence="13">
    <location>
        <begin position="232"/>
        <end position="378"/>
    </location>
</feature>
<dbReference type="InterPro" id="IPR057495">
    <property type="entry name" value="AAA_lid_BCS1"/>
</dbReference>
<dbReference type="InterPro" id="IPR003959">
    <property type="entry name" value="ATPase_AAA_core"/>
</dbReference>
<keyword evidence="8" id="KW-1133">Transmembrane helix</keyword>
<dbReference type="InterPro" id="IPR027417">
    <property type="entry name" value="P-loop_NTPase"/>
</dbReference>
<evidence type="ECO:0000256" key="5">
    <source>
        <dbReference type="ARBA" id="ARBA00022792"/>
    </source>
</evidence>
<dbReference type="SUPFAM" id="SSF52540">
    <property type="entry name" value="P-loop containing nucleoside triphosphate hydrolases"/>
    <property type="match status" value="1"/>
</dbReference>
<evidence type="ECO:0000256" key="6">
    <source>
        <dbReference type="ARBA" id="ARBA00022801"/>
    </source>
</evidence>
<dbReference type="InterPro" id="IPR003960">
    <property type="entry name" value="ATPase_AAA_CS"/>
</dbReference>
<protein>
    <recommendedName>
        <fullName evidence="17">Mitochondrial chaperone BCS1</fullName>
    </recommendedName>
</protein>
<comment type="catalytic activity">
    <reaction evidence="11">
        <text>ATP + H2O = ADP + phosphate + H(+)</text>
        <dbReference type="Rhea" id="RHEA:13065"/>
        <dbReference type="ChEBI" id="CHEBI:15377"/>
        <dbReference type="ChEBI" id="CHEBI:15378"/>
        <dbReference type="ChEBI" id="CHEBI:30616"/>
        <dbReference type="ChEBI" id="CHEBI:43474"/>
        <dbReference type="ChEBI" id="CHEBI:456216"/>
    </reaction>
    <physiologicalReaction direction="left-to-right" evidence="11">
        <dbReference type="Rhea" id="RHEA:13066"/>
    </physiologicalReaction>
</comment>
<evidence type="ECO:0000256" key="7">
    <source>
        <dbReference type="ARBA" id="ARBA00022840"/>
    </source>
</evidence>
<comment type="caution">
    <text evidence="15">The sequence shown here is derived from an EMBL/GenBank/DDBJ whole genome shotgun (WGS) entry which is preliminary data.</text>
</comment>
<dbReference type="Pfam" id="PF25426">
    <property type="entry name" value="AAA_lid_BCS1"/>
    <property type="match status" value="1"/>
</dbReference>
<dbReference type="GO" id="GO:0016887">
    <property type="term" value="F:ATP hydrolysis activity"/>
    <property type="evidence" value="ECO:0007669"/>
    <property type="project" value="InterPro"/>
</dbReference>
<evidence type="ECO:0000256" key="4">
    <source>
        <dbReference type="ARBA" id="ARBA00022741"/>
    </source>
</evidence>
<keyword evidence="16" id="KW-1185">Reference proteome</keyword>
<comment type="similarity">
    <text evidence="2">Belongs to the AAA ATPase family. BCS1 subfamily.</text>
</comment>
<proteinExistence type="inferred from homology"/>
<dbReference type="InterPro" id="IPR014851">
    <property type="entry name" value="BCS1_N"/>
</dbReference>
<dbReference type="GO" id="GO:0005743">
    <property type="term" value="C:mitochondrial inner membrane"/>
    <property type="evidence" value="ECO:0007669"/>
    <property type="project" value="UniProtKB-SubCell"/>
</dbReference>
<gene>
    <name evidence="15" type="ORF">NLJ89_g4974</name>
</gene>
<accession>A0A9W8JZG7</accession>
<evidence type="ECO:0000256" key="1">
    <source>
        <dbReference type="ARBA" id="ARBA00004434"/>
    </source>
</evidence>
<evidence type="ECO:0000256" key="8">
    <source>
        <dbReference type="ARBA" id="ARBA00022989"/>
    </source>
</evidence>
<dbReference type="CDD" id="cd19510">
    <property type="entry name" value="RecA-like_BCS1"/>
    <property type="match status" value="1"/>
</dbReference>
<organism evidence="15 16">
    <name type="scientific">Agrocybe chaxingu</name>
    <dbReference type="NCBI Taxonomy" id="84603"/>
    <lineage>
        <taxon>Eukaryota</taxon>
        <taxon>Fungi</taxon>
        <taxon>Dikarya</taxon>
        <taxon>Basidiomycota</taxon>
        <taxon>Agaricomycotina</taxon>
        <taxon>Agaricomycetes</taxon>
        <taxon>Agaricomycetidae</taxon>
        <taxon>Agaricales</taxon>
        <taxon>Agaricineae</taxon>
        <taxon>Strophariaceae</taxon>
        <taxon>Agrocybe</taxon>
    </lineage>
</organism>
<evidence type="ECO:0000256" key="10">
    <source>
        <dbReference type="ARBA" id="ARBA00023136"/>
    </source>
</evidence>
<keyword evidence="3" id="KW-0812">Transmembrane</keyword>
<dbReference type="EMBL" id="JANKHO010000440">
    <property type="protein sequence ID" value="KAJ3509899.1"/>
    <property type="molecule type" value="Genomic_DNA"/>
</dbReference>
<dbReference type="SMART" id="SM00382">
    <property type="entry name" value="AAA"/>
    <property type="match status" value="1"/>
</dbReference>
<keyword evidence="4 12" id="KW-0547">Nucleotide-binding</keyword>
<evidence type="ECO:0008006" key="17">
    <source>
        <dbReference type="Google" id="ProtNLM"/>
    </source>
</evidence>
<evidence type="ECO:0000256" key="12">
    <source>
        <dbReference type="RuleBase" id="RU003651"/>
    </source>
</evidence>
<dbReference type="GO" id="GO:0005524">
    <property type="term" value="F:ATP binding"/>
    <property type="evidence" value="ECO:0007669"/>
    <property type="project" value="UniProtKB-KW"/>
</dbReference>
<evidence type="ECO:0000259" key="13">
    <source>
        <dbReference type="SMART" id="SM00382"/>
    </source>
</evidence>
<keyword evidence="5" id="KW-0999">Mitochondrion inner membrane</keyword>
<dbReference type="Pfam" id="PF00004">
    <property type="entry name" value="AAA"/>
    <property type="match status" value="1"/>
</dbReference>
<dbReference type="InterPro" id="IPR003593">
    <property type="entry name" value="AAA+_ATPase"/>
</dbReference>
<dbReference type="InterPro" id="IPR050747">
    <property type="entry name" value="Mitochondrial_chaperone_BCS1"/>
</dbReference>
<sequence length="480" mass="54675">MAPALNMLALLSAVREWLMLLVLVEVLNGLKTLTMFLYEIIYDFFFITAHFYPQDYMSYEMSRDVRVLAPMRASLRYITVPDEEAETNSAKVDDIMTSIRLEPSRSAPYSFWHKRRWMHVSRDDINARKSRKYGRKHESITLTILSWDRKALDRLLIQAKKAYTDIVRQLVYIYVSRPSRRARNWSWRFKALGRRRPLTSVILDDGVKESLISDVKEFLSSRQWYLNRGIPFRRGYLLYGPPGCGKTSFIYALSGELQLPIYILSLSSPKLDDEGLRHLLSSVPGRCLVLIQDIDVALSRTMNCNADTQDKLAEASPTQNVSISLNRVTLSGVLNALDGITSAEGRLLFATTNRYSALDPALCRPGRMDVHVEFRLASKSQAYEMFRLFFLSEQAPTSLKRNSAQSLISYKSSSYSESSLFSTGFARSISSDLDSLASQFTNSIPEQQFSPASLQLYLIRHKEQPYEAAANAPAWVKTAP</sequence>
<dbReference type="Pfam" id="PF08740">
    <property type="entry name" value="BCS1_N"/>
    <property type="match status" value="1"/>
</dbReference>
<keyword evidence="6" id="KW-0378">Hydrolase</keyword>
<keyword evidence="9" id="KW-0496">Mitochondrion</keyword>
<keyword evidence="7 12" id="KW-0067">ATP-binding</keyword>
<evidence type="ECO:0000256" key="11">
    <source>
        <dbReference type="ARBA" id="ARBA00048778"/>
    </source>
</evidence>
<evidence type="ECO:0000256" key="3">
    <source>
        <dbReference type="ARBA" id="ARBA00022692"/>
    </source>
</evidence>
<evidence type="ECO:0000259" key="14">
    <source>
        <dbReference type="SMART" id="SM01024"/>
    </source>
</evidence>
<evidence type="ECO:0000256" key="2">
    <source>
        <dbReference type="ARBA" id="ARBA00007448"/>
    </source>
</evidence>
<feature type="domain" description="BCS1 N-terminal" evidence="14">
    <location>
        <begin position="18"/>
        <end position="201"/>
    </location>
</feature>
<keyword evidence="10" id="KW-0472">Membrane</keyword>
<reference evidence="15" key="1">
    <citation type="submission" date="2022-07" db="EMBL/GenBank/DDBJ databases">
        <title>Genome Sequence of Agrocybe chaxingu.</title>
        <authorList>
            <person name="Buettner E."/>
        </authorList>
    </citation>
    <scope>NUCLEOTIDE SEQUENCE</scope>
    <source>
        <strain evidence="15">MP-N11</strain>
    </source>
</reference>
<dbReference type="Proteomes" id="UP001148786">
    <property type="component" value="Unassembled WGS sequence"/>
</dbReference>
<evidence type="ECO:0000313" key="15">
    <source>
        <dbReference type="EMBL" id="KAJ3509899.1"/>
    </source>
</evidence>